<protein>
    <submittedName>
        <fullName evidence="1">Uncharacterized protein</fullName>
    </submittedName>
</protein>
<proteinExistence type="predicted"/>
<reference evidence="1" key="1">
    <citation type="journal article" date="2020" name="Cell">
        <title>Large-Scale Comparative Analyses of Tick Genomes Elucidate Their Genetic Diversity and Vector Capacities.</title>
        <authorList>
            <consortium name="Tick Genome and Microbiome Consortium (TIGMIC)"/>
            <person name="Jia N."/>
            <person name="Wang J."/>
            <person name="Shi W."/>
            <person name="Du L."/>
            <person name="Sun Y."/>
            <person name="Zhan W."/>
            <person name="Jiang J.F."/>
            <person name="Wang Q."/>
            <person name="Zhang B."/>
            <person name="Ji P."/>
            <person name="Bell-Sakyi L."/>
            <person name="Cui X.M."/>
            <person name="Yuan T.T."/>
            <person name="Jiang B.G."/>
            <person name="Yang W.F."/>
            <person name="Lam T.T."/>
            <person name="Chang Q.C."/>
            <person name="Ding S.J."/>
            <person name="Wang X.J."/>
            <person name="Zhu J.G."/>
            <person name="Ruan X.D."/>
            <person name="Zhao L."/>
            <person name="Wei J.T."/>
            <person name="Ye R.Z."/>
            <person name="Que T.C."/>
            <person name="Du C.H."/>
            <person name="Zhou Y.H."/>
            <person name="Cheng J.X."/>
            <person name="Dai P.F."/>
            <person name="Guo W.B."/>
            <person name="Han X.H."/>
            <person name="Huang E.J."/>
            <person name="Li L.F."/>
            <person name="Wei W."/>
            <person name="Gao Y.C."/>
            <person name="Liu J.Z."/>
            <person name="Shao H.Z."/>
            <person name="Wang X."/>
            <person name="Wang C.C."/>
            <person name="Yang T.C."/>
            <person name="Huo Q.B."/>
            <person name="Li W."/>
            <person name="Chen H.Y."/>
            <person name="Chen S.E."/>
            <person name="Zhou L.G."/>
            <person name="Ni X.B."/>
            <person name="Tian J.H."/>
            <person name="Sheng Y."/>
            <person name="Liu T."/>
            <person name="Pan Y.S."/>
            <person name="Xia L.Y."/>
            <person name="Li J."/>
            <person name="Zhao F."/>
            <person name="Cao W.C."/>
        </authorList>
    </citation>
    <scope>NUCLEOTIDE SEQUENCE</scope>
    <source>
        <strain evidence="1">Rmic-2018</strain>
    </source>
</reference>
<evidence type="ECO:0000313" key="2">
    <source>
        <dbReference type="Proteomes" id="UP000821866"/>
    </source>
</evidence>
<sequence length="355" mass="40292">MSQTIDRSWSYVQMALENEYRGGVRFGVSLAPSYVESHAEYRPAFSGMMQRLTDEYTVDSFGVLGATVTHVGLRPGMPVTNWISGMSKSMDRLPTRGNLFLGIVLQAHYPSLRLDSVRQRTLAEMLRRGWTTVFSDGSLRVRRRRVDTLVLITHLWDVTSLRNSQSCLTQPPSLWMRAAAQDDTSEPTTPDLETSAHLLGYYRSNVTRTFLSMTMAVMRYRLDESHSQSSRAMGVRCVEGHPTSFADTCSSVVRRGTRGGFDGRSLTPWFSKRGAVFTYEDRSSVTAKMKGCLHVFRSLGEPRFGWALFDIEQELLHAEECDLEPVRPAAHGRIRTVRAILDAQGRTARRRRRRR</sequence>
<organism evidence="1 2">
    <name type="scientific">Rhipicephalus microplus</name>
    <name type="common">Cattle tick</name>
    <name type="synonym">Boophilus microplus</name>
    <dbReference type="NCBI Taxonomy" id="6941"/>
    <lineage>
        <taxon>Eukaryota</taxon>
        <taxon>Metazoa</taxon>
        <taxon>Ecdysozoa</taxon>
        <taxon>Arthropoda</taxon>
        <taxon>Chelicerata</taxon>
        <taxon>Arachnida</taxon>
        <taxon>Acari</taxon>
        <taxon>Parasitiformes</taxon>
        <taxon>Ixodida</taxon>
        <taxon>Ixodoidea</taxon>
        <taxon>Ixodidae</taxon>
        <taxon>Rhipicephalinae</taxon>
        <taxon>Rhipicephalus</taxon>
        <taxon>Boophilus</taxon>
    </lineage>
</organism>
<dbReference type="EMBL" id="JABSTU010000005">
    <property type="protein sequence ID" value="KAH8030023.1"/>
    <property type="molecule type" value="Genomic_DNA"/>
</dbReference>
<name>A0A9J6E6B8_RHIMP</name>
<accession>A0A9J6E6B8</accession>
<dbReference type="Proteomes" id="UP000821866">
    <property type="component" value="Chromosome 3"/>
</dbReference>
<gene>
    <name evidence="1" type="ORF">HPB51_006455</name>
</gene>
<keyword evidence="2" id="KW-1185">Reference proteome</keyword>
<evidence type="ECO:0000313" key="1">
    <source>
        <dbReference type="EMBL" id="KAH8030023.1"/>
    </source>
</evidence>
<dbReference type="AlphaFoldDB" id="A0A9J6E6B8"/>
<reference evidence="1" key="2">
    <citation type="submission" date="2021-09" db="EMBL/GenBank/DDBJ databases">
        <authorList>
            <person name="Jia N."/>
            <person name="Wang J."/>
            <person name="Shi W."/>
            <person name="Du L."/>
            <person name="Sun Y."/>
            <person name="Zhan W."/>
            <person name="Jiang J."/>
            <person name="Wang Q."/>
            <person name="Zhang B."/>
            <person name="Ji P."/>
            <person name="Sakyi L.B."/>
            <person name="Cui X."/>
            <person name="Yuan T."/>
            <person name="Jiang B."/>
            <person name="Yang W."/>
            <person name="Lam T.T.-Y."/>
            <person name="Chang Q."/>
            <person name="Ding S."/>
            <person name="Wang X."/>
            <person name="Zhu J."/>
            <person name="Ruan X."/>
            <person name="Zhao L."/>
            <person name="Wei J."/>
            <person name="Que T."/>
            <person name="Du C."/>
            <person name="Cheng J."/>
            <person name="Dai P."/>
            <person name="Han X."/>
            <person name="Huang E."/>
            <person name="Gao Y."/>
            <person name="Liu J."/>
            <person name="Shao H."/>
            <person name="Ye R."/>
            <person name="Li L."/>
            <person name="Wei W."/>
            <person name="Wang X."/>
            <person name="Wang C."/>
            <person name="Huo Q."/>
            <person name="Li W."/>
            <person name="Guo W."/>
            <person name="Chen H."/>
            <person name="Chen S."/>
            <person name="Zhou L."/>
            <person name="Zhou L."/>
            <person name="Ni X."/>
            <person name="Tian J."/>
            <person name="Zhou Y."/>
            <person name="Sheng Y."/>
            <person name="Liu T."/>
            <person name="Pan Y."/>
            <person name="Xia L."/>
            <person name="Li J."/>
            <person name="Zhao F."/>
            <person name="Cao W."/>
        </authorList>
    </citation>
    <scope>NUCLEOTIDE SEQUENCE</scope>
    <source>
        <strain evidence="1">Rmic-2018</strain>
        <tissue evidence="1">Larvae</tissue>
    </source>
</reference>
<comment type="caution">
    <text evidence="1">The sequence shown here is derived from an EMBL/GenBank/DDBJ whole genome shotgun (WGS) entry which is preliminary data.</text>
</comment>